<feature type="transmembrane region" description="Helical" evidence="6">
    <location>
        <begin position="91"/>
        <end position="112"/>
    </location>
</feature>
<accession>A0A218YYP9</accession>
<organism evidence="7 8">
    <name type="scientific">Diplocarpon coronariae</name>
    <dbReference type="NCBI Taxonomy" id="2795749"/>
    <lineage>
        <taxon>Eukaryota</taxon>
        <taxon>Fungi</taxon>
        <taxon>Dikarya</taxon>
        <taxon>Ascomycota</taxon>
        <taxon>Pezizomycotina</taxon>
        <taxon>Leotiomycetes</taxon>
        <taxon>Helotiales</taxon>
        <taxon>Drepanopezizaceae</taxon>
        <taxon>Diplocarpon</taxon>
    </lineage>
</organism>
<evidence type="ECO:0000256" key="5">
    <source>
        <dbReference type="ARBA" id="ARBA00034313"/>
    </source>
</evidence>
<keyword evidence="2 6" id="KW-0812">Transmembrane</keyword>
<dbReference type="InParanoid" id="A0A218YYP9"/>
<dbReference type="PANTHER" id="PTHR35042:SF1">
    <property type="entry name" value="DUF1772-DOMAIN-CONTAINING PROTEIN"/>
    <property type="match status" value="1"/>
</dbReference>
<reference evidence="7 8" key="1">
    <citation type="submission" date="2017-04" db="EMBL/GenBank/DDBJ databases">
        <title>Draft genome sequence of Marssonina coronaria NL1: causal agent of apple blotch.</title>
        <authorList>
            <person name="Cheng Q."/>
        </authorList>
    </citation>
    <scope>NUCLEOTIDE SEQUENCE [LARGE SCALE GENOMIC DNA]</scope>
    <source>
        <strain evidence="7 8">NL1</strain>
    </source>
</reference>
<proteinExistence type="inferred from homology"/>
<evidence type="ECO:0008006" key="9">
    <source>
        <dbReference type="Google" id="ProtNLM"/>
    </source>
</evidence>
<dbReference type="Proteomes" id="UP000242519">
    <property type="component" value="Unassembled WGS sequence"/>
</dbReference>
<dbReference type="AlphaFoldDB" id="A0A218YYP9"/>
<comment type="similarity">
    <text evidence="5">Belongs to the anthrone oxygenase family.</text>
</comment>
<dbReference type="PANTHER" id="PTHR35042">
    <property type="entry name" value="ANTHRONE OXYGENASE ENCC"/>
    <property type="match status" value="1"/>
</dbReference>
<sequence>MTTVNPLPIRLAQTVGITSSLLLAGLTLSTSLTTVPRLLESPPSLLLQQWGHMYSSGKRTGPPISVLASLSYFFLAYRAHNSPWLFAGRKAGLFVTAGVLSVGIVPYTFAVLMQTNRDLLRRVEVLGRVDLSKNEMREMQDGEKNAHQLVDKWALLNLGRAAMLVGSGLLGVWGVVG</sequence>
<comment type="subcellular location">
    <subcellularLocation>
        <location evidence="1">Membrane</location>
        <topology evidence="1">Multi-pass membrane protein</topology>
    </subcellularLocation>
</comment>
<dbReference type="InterPro" id="IPR013901">
    <property type="entry name" value="Anthrone_oxy"/>
</dbReference>
<protein>
    <recommendedName>
        <fullName evidence="9">DUF1772-domain-containing protein</fullName>
    </recommendedName>
</protein>
<dbReference type="Pfam" id="PF08592">
    <property type="entry name" value="Anthrone_oxy"/>
    <property type="match status" value="1"/>
</dbReference>
<name>A0A218YYP9_9HELO</name>
<keyword evidence="4 6" id="KW-0472">Membrane</keyword>
<keyword evidence="3 6" id="KW-1133">Transmembrane helix</keyword>
<evidence type="ECO:0000313" key="7">
    <source>
        <dbReference type="EMBL" id="OWP00919.1"/>
    </source>
</evidence>
<evidence type="ECO:0000256" key="1">
    <source>
        <dbReference type="ARBA" id="ARBA00004141"/>
    </source>
</evidence>
<gene>
    <name evidence="7" type="ORF">B2J93_215</name>
</gene>
<comment type="caution">
    <text evidence="7">The sequence shown here is derived from an EMBL/GenBank/DDBJ whole genome shotgun (WGS) entry which is preliminary data.</text>
</comment>
<feature type="transmembrane region" description="Helical" evidence="6">
    <location>
        <begin position="154"/>
        <end position="176"/>
    </location>
</feature>
<evidence type="ECO:0000313" key="8">
    <source>
        <dbReference type="Proteomes" id="UP000242519"/>
    </source>
</evidence>
<evidence type="ECO:0000256" key="2">
    <source>
        <dbReference type="ARBA" id="ARBA00022692"/>
    </source>
</evidence>
<dbReference type="GO" id="GO:0016020">
    <property type="term" value="C:membrane"/>
    <property type="evidence" value="ECO:0007669"/>
    <property type="project" value="UniProtKB-SubCell"/>
</dbReference>
<evidence type="ECO:0000256" key="4">
    <source>
        <dbReference type="ARBA" id="ARBA00023136"/>
    </source>
</evidence>
<evidence type="ECO:0000256" key="6">
    <source>
        <dbReference type="SAM" id="Phobius"/>
    </source>
</evidence>
<keyword evidence="8" id="KW-1185">Reference proteome</keyword>
<dbReference type="EMBL" id="MZNU01000298">
    <property type="protein sequence ID" value="OWP00919.1"/>
    <property type="molecule type" value="Genomic_DNA"/>
</dbReference>
<dbReference type="OrthoDB" id="5954308at2759"/>
<evidence type="ECO:0000256" key="3">
    <source>
        <dbReference type="ARBA" id="ARBA00022989"/>
    </source>
</evidence>